<keyword evidence="5" id="KW-0029">Amino-acid transport</keyword>
<dbReference type="CDD" id="cd06261">
    <property type="entry name" value="TM_PBP2"/>
    <property type="match status" value="1"/>
</dbReference>
<feature type="domain" description="ABC transmembrane type-1" evidence="9">
    <location>
        <begin position="21"/>
        <end position="222"/>
    </location>
</feature>
<dbReference type="SUPFAM" id="SSF161098">
    <property type="entry name" value="MetI-like"/>
    <property type="match status" value="1"/>
</dbReference>
<evidence type="ECO:0000256" key="5">
    <source>
        <dbReference type="ARBA" id="ARBA00022970"/>
    </source>
</evidence>
<evidence type="ECO:0000313" key="10">
    <source>
        <dbReference type="EMBL" id="MBR0597495.1"/>
    </source>
</evidence>
<organism evidence="10 11">
    <name type="scientific">Sinanaerobacter chloroacetimidivorans</name>
    <dbReference type="NCBI Taxonomy" id="2818044"/>
    <lineage>
        <taxon>Bacteria</taxon>
        <taxon>Bacillati</taxon>
        <taxon>Bacillota</taxon>
        <taxon>Clostridia</taxon>
        <taxon>Peptostreptococcales</taxon>
        <taxon>Anaerovoracaceae</taxon>
        <taxon>Sinanaerobacter</taxon>
    </lineage>
</organism>
<keyword evidence="7 8" id="KW-0472">Membrane</keyword>
<dbReference type="AlphaFoldDB" id="A0A8J7W1K2"/>
<dbReference type="GO" id="GO:0006865">
    <property type="term" value="P:amino acid transport"/>
    <property type="evidence" value="ECO:0007669"/>
    <property type="project" value="UniProtKB-KW"/>
</dbReference>
<dbReference type="NCBIfam" id="TIGR01726">
    <property type="entry name" value="HEQRo_perm_3TM"/>
    <property type="match status" value="1"/>
</dbReference>
<keyword evidence="11" id="KW-1185">Reference proteome</keyword>
<dbReference type="FunFam" id="1.10.3720.10:FF:000006">
    <property type="entry name" value="Glutamate/aspartate ABC transporter, permease protein GltK"/>
    <property type="match status" value="1"/>
</dbReference>
<feature type="transmembrane region" description="Helical" evidence="8">
    <location>
        <begin position="203"/>
        <end position="225"/>
    </location>
</feature>
<accession>A0A8J7W1K2</accession>
<dbReference type="InterPro" id="IPR000515">
    <property type="entry name" value="MetI-like"/>
</dbReference>
<keyword evidence="4 8" id="KW-0812">Transmembrane</keyword>
<dbReference type="PANTHER" id="PTHR30614">
    <property type="entry name" value="MEMBRANE COMPONENT OF AMINO ACID ABC TRANSPORTER"/>
    <property type="match status" value="1"/>
</dbReference>
<evidence type="ECO:0000256" key="1">
    <source>
        <dbReference type="ARBA" id="ARBA00004651"/>
    </source>
</evidence>
<name>A0A8J7W1K2_9FIRM</name>
<sequence>MKGIFDVSYAIESIPAIAKGIPVSLSIAVIAFSAGILIGLCGALIKIYNIPVLKQITAVYISFMRGTPLLVQIMLSYFGIPIVLRAVNAEFGTAMDISFIPAIYYIYVAFALNAGAYLTETIRAAILSIDRGQLEASYSVGMTTYQSMKRIILPQALKVGLPNIGNHFIAMLKDTSLAFAASVPEIMGLAKIVGGRTSRILEAYIVAALLYWVICIGLERLMALLEKRLRRNERGVQNDRN</sequence>
<dbReference type="Gene3D" id="1.10.3720.10">
    <property type="entry name" value="MetI-like"/>
    <property type="match status" value="1"/>
</dbReference>
<reference evidence="10" key="2">
    <citation type="submission" date="2021-04" db="EMBL/GenBank/DDBJ databases">
        <authorList>
            <person name="Liu J."/>
        </authorList>
    </citation>
    <scope>NUCLEOTIDE SEQUENCE</scope>
    <source>
        <strain evidence="10">BAD-6</strain>
    </source>
</reference>
<evidence type="ECO:0000256" key="7">
    <source>
        <dbReference type="ARBA" id="ARBA00023136"/>
    </source>
</evidence>
<keyword evidence="6 8" id="KW-1133">Transmembrane helix</keyword>
<dbReference type="InterPro" id="IPR010065">
    <property type="entry name" value="AA_ABC_transptr_permease_3TM"/>
</dbReference>
<evidence type="ECO:0000259" key="9">
    <source>
        <dbReference type="PROSITE" id="PS50928"/>
    </source>
</evidence>
<evidence type="ECO:0000256" key="3">
    <source>
        <dbReference type="ARBA" id="ARBA00022475"/>
    </source>
</evidence>
<dbReference type="InterPro" id="IPR035906">
    <property type="entry name" value="MetI-like_sf"/>
</dbReference>
<evidence type="ECO:0000256" key="8">
    <source>
        <dbReference type="RuleBase" id="RU363032"/>
    </source>
</evidence>
<keyword evidence="2 8" id="KW-0813">Transport</keyword>
<protein>
    <submittedName>
        <fullName evidence="10">Amino acid ABC transporter permease</fullName>
    </submittedName>
</protein>
<dbReference type="Proteomes" id="UP000675664">
    <property type="component" value="Unassembled WGS sequence"/>
</dbReference>
<proteinExistence type="inferred from homology"/>
<dbReference type="GO" id="GO:0022857">
    <property type="term" value="F:transmembrane transporter activity"/>
    <property type="evidence" value="ECO:0007669"/>
    <property type="project" value="InterPro"/>
</dbReference>
<comment type="similarity">
    <text evidence="8">Belongs to the binding-protein-dependent transport system permease family.</text>
</comment>
<evidence type="ECO:0000256" key="4">
    <source>
        <dbReference type="ARBA" id="ARBA00022692"/>
    </source>
</evidence>
<gene>
    <name evidence="10" type="ORF">KCX82_06410</name>
</gene>
<reference evidence="10" key="1">
    <citation type="submission" date="2021-04" db="EMBL/GenBank/DDBJ databases">
        <title>Sinoanaerobacter chloroacetimidivorans sp. nov., an obligate anaerobic bacterium isolated from anaerobic sludge.</title>
        <authorList>
            <person name="Bao Y."/>
        </authorList>
    </citation>
    <scope>NUCLEOTIDE SEQUENCE</scope>
    <source>
        <strain evidence="10">BAD-6</strain>
    </source>
</reference>
<comment type="subcellular location">
    <subcellularLocation>
        <location evidence="1 8">Cell membrane</location>
        <topology evidence="1 8">Multi-pass membrane protein</topology>
    </subcellularLocation>
</comment>
<dbReference type="RefSeq" id="WP_227017626.1">
    <property type="nucleotide sequence ID" value="NZ_JAGSND010000003.1"/>
</dbReference>
<evidence type="ECO:0000256" key="2">
    <source>
        <dbReference type="ARBA" id="ARBA00022448"/>
    </source>
</evidence>
<dbReference type="EMBL" id="JAGSND010000003">
    <property type="protein sequence ID" value="MBR0597495.1"/>
    <property type="molecule type" value="Genomic_DNA"/>
</dbReference>
<dbReference type="PANTHER" id="PTHR30614:SF43">
    <property type="entry name" value="L-CYSTINE TRANSPORT SYSTEM PERMEASE PROTEIN TCYM"/>
    <property type="match status" value="1"/>
</dbReference>
<dbReference type="PROSITE" id="PS50928">
    <property type="entry name" value="ABC_TM1"/>
    <property type="match status" value="1"/>
</dbReference>
<dbReference type="GO" id="GO:0043190">
    <property type="term" value="C:ATP-binding cassette (ABC) transporter complex"/>
    <property type="evidence" value="ECO:0007669"/>
    <property type="project" value="InterPro"/>
</dbReference>
<dbReference type="Pfam" id="PF00528">
    <property type="entry name" value="BPD_transp_1"/>
    <property type="match status" value="1"/>
</dbReference>
<feature type="transmembrane region" description="Helical" evidence="8">
    <location>
        <begin position="69"/>
        <end position="87"/>
    </location>
</feature>
<feature type="transmembrane region" description="Helical" evidence="8">
    <location>
        <begin position="99"/>
        <end position="118"/>
    </location>
</feature>
<keyword evidence="3" id="KW-1003">Cell membrane</keyword>
<evidence type="ECO:0000313" key="11">
    <source>
        <dbReference type="Proteomes" id="UP000675664"/>
    </source>
</evidence>
<comment type="caution">
    <text evidence="10">The sequence shown here is derived from an EMBL/GenBank/DDBJ whole genome shotgun (WGS) entry which is preliminary data.</text>
</comment>
<feature type="transmembrane region" description="Helical" evidence="8">
    <location>
        <begin position="25"/>
        <end position="48"/>
    </location>
</feature>
<dbReference type="InterPro" id="IPR043429">
    <property type="entry name" value="ArtM/GltK/GlnP/TcyL/YhdX-like"/>
</dbReference>
<evidence type="ECO:0000256" key="6">
    <source>
        <dbReference type="ARBA" id="ARBA00022989"/>
    </source>
</evidence>